<evidence type="ECO:0000256" key="7">
    <source>
        <dbReference type="ARBA" id="ARBA00047984"/>
    </source>
</evidence>
<dbReference type="GO" id="GO:0016787">
    <property type="term" value="F:hydrolase activity"/>
    <property type="evidence" value="ECO:0007669"/>
    <property type="project" value="UniProtKB-KW"/>
</dbReference>
<name>A0A2J7PJ92_9NEOP</name>
<feature type="region of interest" description="Disordered" evidence="9">
    <location>
        <begin position="422"/>
        <end position="455"/>
    </location>
</feature>
<keyword evidence="3" id="KW-0378">Hydrolase</keyword>
<gene>
    <name evidence="13" type="primary">vas</name>
    <name evidence="13" type="ORF">B7P43_G10490</name>
</gene>
<dbReference type="SMART" id="SM00487">
    <property type="entry name" value="DEXDc"/>
    <property type="match status" value="1"/>
</dbReference>
<evidence type="ECO:0000256" key="3">
    <source>
        <dbReference type="ARBA" id="ARBA00022801"/>
    </source>
</evidence>
<comment type="caution">
    <text evidence="13">The sequence shown here is derived from an EMBL/GenBank/DDBJ whole genome shotgun (WGS) entry which is preliminary data.</text>
</comment>
<dbReference type="GO" id="GO:0003723">
    <property type="term" value="F:RNA binding"/>
    <property type="evidence" value="ECO:0007669"/>
    <property type="project" value="UniProtKB-KW"/>
</dbReference>
<dbReference type="InterPro" id="IPR044763">
    <property type="entry name" value="Ded1/Dbp1_DEADc"/>
</dbReference>
<evidence type="ECO:0000256" key="8">
    <source>
        <dbReference type="PROSITE-ProRule" id="PRU00552"/>
    </source>
</evidence>
<proteinExistence type="predicted"/>
<feature type="domain" description="Helicase ATP-binding" evidence="10">
    <location>
        <begin position="47"/>
        <end position="230"/>
    </location>
</feature>
<evidence type="ECO:0000259" key="10">
    <source>
        <dbReference type="PROSITE" id="PS51192"/>
    </source>
</evidence>
<dbReference type="GO" id="GO:0003724">
    <property type="term" value="F:RNA helicase activity"/>
    <property type="evidence" value="ECO:0007669"/>
    <property type="project" value="UniProtKB-EC"/>
</dbReference>
<feature type="compositionally biased region" description="Basic and acidic residues" evidence="9">
    <location>
        <begin position="443"/>
        <end position="455"/>
    </location>
</feature>
<evidence type="ECO:0000259" key="11">
    <source>
        <dbReference type="PROSITE" id="PS51194"/>
    </source>
</evidence>
<dbReference type="InterPro" id="IPR027417">
    <property type="entry name" value="P-loop_NTPase"/>
</dbReference>
<dbReference type="FunFam" id="3.40.50.300:FF:000008">
    <property type="entry name" value="ATP-dependent RNA helicase RhlB"/>
    <property type="match status" value="1"/>
</dbReference>
<dbReference type="InterPro" id="IPR011545">
    <property type="entry name" value="DEAD/DEAH_box_helicase_dom"/>
</dbReference>
<dbReference type="InParanoid" id="A0A2J7PJ92"/>
<evidence type="ECO:0000256" key="1">
    <source>
        <dbReference type="ARBA" id="ARBA00012552"/>
    </source>
</evidence>
<evidence type="ECO:0000256" key="2">
    <source>
        <dbReference type="ARBA" id="ARBA00022741"/>
    </source>
</evidence>
<keyword evidence="4 13" id="KW-0347">Helicase</keyword>
<keyword evidence="14" id="KW-1185">Reference proteome</keyword>
<dbReference type="PROSITE" id="PS51192">
    <property type="entry name" value="HELICASE_ATP_BIND_1"/>
    <property type="match status" value="1"/>
</dbReference>
<feature type="domain" description="Helicase C-terminal" evidence="11">
    <location>
        <begin position="254"/>
        <end position="402"/>
    </location>
</feature>
<dbReference type="Pfam" id="PF00271">
    <property type="entry name" value="Helicase_C"/>
    <property type="match status" value="1"/>
</dbReference>
<evidence type="ECO:0000256" key="9">
    <source>
        <dbReference type="SAM" id="MobiDB-lite"/>
    </source>
</evidence>
<dbReference type="InterPro" id="IPR001650">
    <property type="entry name" value="Helicase_C-like"/>
</dbReference>
<dbReference type="EC" id="3.6.4.13" evidence="1"/>
<evidence type="ECO:0000313" key="13">
    <source>
        <dbReference type="EMBL" id="PNF16389.1"/>
    </source>
</evidence>
<dbReference type="Gene3D" id="3.40.50.300">
    <property type="entry name" value="P-loop containing nucleotide triphosphate hydrolases"/>
    <property type="match status" value="2"/>
</dbReference>
<dbReference type="CDD" id="cd17967">
    <property type="entry name" value="DEADc_DDX3_DDX4"/>
    <property type="match status" value="1"/>
</dbReference>
<sequence length="455" mass="50911">MMVLQVTGENVPQPIDSFVYAGLCPFVLNNIKKSGYLKPTPVQKYALPIIMSGRDLMACAQTGSGKTAAFLLPVIDALLSDPRDLIISGHHCEPHVVIMSPTRELALQIYSEARKFAYGSTVKTVVVYGGIPAYHQAQQIMRGCHILVATPGRLIDFLSKGRITLSSVRFMVLDEGDRMLDMGFLRSIEEIMEHPTMVPKEERQTCMFSATFPEDIQHLARKFLHNYLFLGVGIVGGACSDVEQHVHMVTKFQKRPKLLELLFQDDGEKILVFVEMKRTADFIASYLCDNNVPTTSIHGDRLQRERETALCDFKTGHMRVLVATPVAARGLDIKNVSHVVNYDLPKSIDEYVHRIGRTGRVGNRGKATSFYDPEVDGALARDLLKILQQADQSIPPWLKESASSKLCSSQFQFFRFGGNDVRKFDTDDEPPSFLGDGSGSSHRHPEPLEPEEKWN</sequence>
<keyword evidence="5" id="KW-0067">ATP-binding</keyword>
<dbReference type="Proteomes" id="UP000235965">
    <property type="component" value="Unassembled WGS sequence"/>
</dbReference>
<feature type="domain" description="DEAD-box RNA helicase Q" evidence="12">
    <location>
        <begin position="16"/>
        <end position="44"/>
    </location>
</feature>
<accession>A0A2J7PJ92</accession>
<feature type="short sequence motif" description="Q motif" evidence="8">
    <location>
        <begin position="16"/>
        <end position="44"/>
    </location>
</feature>
<organism evidence="13 14">
    <name type="scientific">Cryptotermes secundus</name>
    <dbReference type="NCBI Taxonomy" id="105785"/>
    <lineage>
        <taxon>Eukaryota</taxon>
        <taxon>Metazoa</taxon>
        <taxon>Ecdysozoa</taxon>
        <taxon>Arthropoda</taxon>
        <taxon>Hexapoda</taxon>
        <taxon>Insecta</taxon>
        <taxon>Pterygota</taxon>
        <taxon>Neoptera</taxon>
        <taxon>Polyneoptera</taxon>
        <taxon>Dictyoptera</taxon>
        <taxon>Blattodea</taxon>
        <taxon>Blattoidea</taxon>
        <taxon>Termitoidae</taxon>
        <taxon>Kalotermitidae</taxon>
        <taxon>Cryptotermitinae</taxon>
        <taxon>Cryptotermes</taxon>
    </lineage>
</organism>
<reference evidence="13 14" key="1">
    <citation type="submission" date="2017-12" db="EMBL/GenBank/DDBJ databases">
        <title>Hemimetabolous genomes reveal molecular basis of termite eusociality.</title>
        <authorList>
            <person name="Harrison M.C."/>
            <person name="Jongepier E."/>
            <person name="Robertson H.M."/>
            <person name="Arning N."/>
            <person name="Bitard-Feildel T."/>
            <person name="Chao H."/>
            <person name="Childers C.P."/>
            <person name="Dinh H."/>
            <person name="Doddapaneni H."/>
            <person name="Dugan S."/>
            <person name="Gowin J."/>
            <person name="Greiner C."/>
            <person name="Han Y."/>
            <person name="Hu H."/>
            <person name="Hughes D.S.T."/>
            <person name="Huylmans A.-K."/>
            <person name="Kemena C."/>
            <person name="Kremer L.P.M."/>
            <person name="Lee S.L."/>
            <person name="Lopez-Ezquerra A."/>
            <person name="Mallet L."/>
            <person name="Monroy-Kuhn J.M."/>
            <person name="Moser A."/>
            <person name="Murali S.C."/>
            <person name="Muzny D.M."/>
            <person name="Otani S."/>
            <person name="Piulachs M.-D."/>
            <person name="Poelchau M."/>
            <person name="Qu J."/>
            <person name="Schaub F."/>
            <person name="Wada-Katsumata A."/>
            <person name="Worley K.C."/>
            <person name="Xie Q."/>
            <person name="Ylla G."/>
            <person name="Poulsen M."/>
            <person name="Gibbs R.A."/>
            <person name="Schal C."/>
            <person name="Richards S."/>
            <person name="Belles X."/>
            <person name="Korb J."/>
            <person name="Bornberg-Bauer E."/>
        </authorList>
    </citation>
    <scope>NUCLEOTIDE SEQUENCE [LARGE SCALE GENOMIC DNA]</scope>
    <source>
        <tissue evidence="13">Whole body</tissue>
    </source>
</reference>
<dbReference type="PROSITE" id="PS51195">
    <property type="entry name" value="Q_MOTIF"/>
    <property type="match status" value="1"/>
</dbReference>
<dbReference type="CDD" id="cd18787">
    <property type="entry name" value="SF2_C_DEAD"/>
    <property type="match status" value="1"/>
</dbReference>
<dbReference type="SMART" id="SM00490">
    <property type="entry name" value="HELICc"/>
    <property type="match status" value="1"/>
</dbReference>
<dbReference type="FunFam" id="3.40.50.300:FF:000397">
    <property type="entry name" value="Probable ATP-dependent RNA helicase DDX4"/>
    <property type="match status" value="1"/>
</dbReference>
<keyword evidence="2" id="KW-0547">Nucleotide-binding</keyword>
<dbReference type="InterPro" id="IPR014014">
    <property type="entry name" value="RNA_helicase_DEAD_Q_motif"/>
</dbReference>
<dbReference type="OrthoDB" id="196131at2759"/>
<evidence type="ECO:0000256" key="5">
    <source>
        <dbReference type="ARBA" id="ARBA00022840"/>
    </source>
</evidence>
<comment type="catalytic activity">
    <reaction evidence="7">
        <text>ATP + H2O = ADP + phosphate + H(+)</text>
        <dbReference type="Rhea" id="RHEA:13065"/>
        <dbReference type="ChEBI" id="CHEBI:15377"/>
        <dbReference type="ChEBI" id="CHEBI:15378"/>
        <dbReference type="ChEBI" id="CHEBI:30616"/>
        <dbReference type="ChEBI" id="CHEBI:43474"/>
        <dbReference type="ChEBI" id="CHEBI:456216"/>
        <dbReference type="EC" id="3.6.4.13"/>
    </reaction>
</comment>
<evidence type="ECO:0000313" key="14">
    <source>
        <dbReference type="Proteomes" id="UP000235965"/>
    </source>
</evidence>
<dbReference type="FunCoup" id="A0A2J7PJ92">
    <property type="interactions" value="80"/>
</dbReference>
<evidence type="ECO:0000256" key="6">
    <source>
        <dbReference type="ARBA" id="ARBA00022884"/>
    </source>
</evidence>
<dbReference type="SUPFAM" id="SSF52540">
    <property type="entry name" value="P-loop containing nucleoside triphosphate hydrolases"/>
    <property type="match status" value="1"/>
</dbReference>
<protein>
    <recommendedName>
        <fullName evidence="1">RNA helicase</fullName>
        <ecNumber evidence="1">3.6.4.13</ecNumber>
    </recommendedName>
</protein>
<dbReference type="PANTHER" id="PTHR47958">
    <property type="entry name" value="ATP-DEPENDENT RNA HELICASE DBP3"/>
    <property type="match status" value="1"/>
</dbReference>
<evidence type="ECO:0000259" key="12">
    <source>
        <dbReference type="PROSITE" id="PS51195"/>
    </source>
</evidence>
<dbReference type="STRING" id="105785.A0A2J7PJ92"/>
<dbReference type="PROSITE" id="PS51194">
    <property type="entry name" value="HELICASE_CTER"/>
    <property type="match status" value="1"/>
</dbReference>
<dbReference type="EMBL" id="NEVH01024950">
    <property type="protein sequence ID" value="PNF16389.1"/>
    <property type="molecule type" value="Genomic_DNA"/>
</dbReference>
<dbReference type="GO" id="GO:0005524">
    <property type="term" value="F:ATP binding"/>
    <property type="evidence" value="ECO:0007669"/>
    <property type="project" value="UniProtKB-KW"/>
</dbReference>
<dbReference type="AlphaFoldDB" id="A0A2J7PJ92"/>
<dbReference type="GO" id="GO:0031047">
    <property type="term" value="P:regulatory ncRNA-mediated gene silencing"/>
    <property type="evidence" value="ECO:0007669"/>
    <property type="project" value="UniProtKB-ARBA"/>
</dbReference>
<keyword evidence="6" id="KW-0694">RNA-binding</keyword>
<dbReference type="Pfam" id="PF00270">
    <property type="entry name" value="DEAD"/>
    <property type="match status" value="1"/>
</dbReference>
<evidence type="ECO:0000256" key="4">
    <source>
        <dbReference type="ARBA" id="ARBA00022806"/>
    </source>
</evidence>
<dbReference type="InterPro" id="IPR014001">
    <property type="entry name" value="Helicase_ATP-bd"/>
</dbReference>